<protein>
    <submittedName>
        <fullName evidence="1">Uncharacterized protein</fullName>
    </submittedName>
</protein>
<evidence type="ECO:0000313" key="1">
    <source>
        <dbReference type="EMBL" id="KAK6357227.1"/>
    </source>
</evidence>
<accession>A0AAN8N8U0</accession>
<gene>
    <name evidence="1" type="ORF">TWF718_001550</name>
</gene>
<dbReference type="EMBL" id="JAVHNR010000001">
    <property type="protein sequence ID" value="KAK6357227.1"/>
    <property type="molecule type" value="Genomic_DNA"/>
</dbReference>
<sequence length="308" mass="35672">MNVVLDVSVVPTDLIDTIRCHLCRTNIPLYENLKPIDRLKCTAAVGTRGATDERFQFAGLTVGGRGPSNTPQYFPWGNYKFYIEAQNPVPQNQRHLVSPVYEIKKMLHKDDARNPANSICLRSNRERLCELPCLDLVRKALQNPDLRALWPLIVEIYLLADITNVIAYKRPTRNLLYIQARVNCGGLAWFGYREFRDYITKIDPEGVIGWGMFLDLMIDFSGEYDDNQSFYHMAQFAEAVTEIESFEYETRKAINSDRSEDPAVASVLAQLQVEHKYGRANEEWRLEDQMEHRVNWQDEEHELEPPDQ</sequence>
<reference evidence="1 2" key="1">
    <citation type="submission" date="2019-10" db="EMBL/GenBank/DDBJ databases">
        <authorList>
            <person name="Palmer J.M."/>
        </authorList>
    </citation>
    <scope>NUCLEOTIDE SEQUENCE [LARGE SCALE GENOMIC DNA]</scope>
    <source>
        <strain evidence="1 2">TWF718</strain>
    </source>
</reference>
<organism evidence="1 2">
    <name type="scientific">Orbilia javanica</name>
    <dbReference type="NCBI Taxonomy" id="47235"/>
    <lineage>
        <taxon>Eukaryota</taxon>
        <taxon>Fungi</taxon>
        <taxon>Dikarya</taxon>
        <taxon>Ascomycota</taxon>
        <taxon>Pezizomycotina</taxon>
        <taxon>Orbiliomycetes</taxon>
        <taxon>Orbiliales</taxon>
        <taxon>Orbiliaceae</taxon>
        <taxon>Orbilia</taxon>
    </lineage>
</organism>
<proteinExistence type="predicted"/>
<evidence type="ECO:0000313" key="2">
    <source>
        <dbReference type="Proteomes" id="UP001313282"/>
    </source>
</evidence>
<keyword evidence="2" id="KW-1185">Reference proteome</keyword>
<dbReference type="AlphaFoldDB" id="A0AAN8N8U0"/>
<comment type="caution">
    <text evidence="1">The sequence shown here is derived from an EMBL/GenBank/DDBJ whole genome shotgun (WGS) entry which is preliminary data.</text>
</comment>
<dbReference type="Proteomes" id="UP001313282">
    <property type="component" value="Unassembled WGS sequence"/>
</dbReference>
<name>A0AAN8N8U0_9PEZI</name>